<organism evidence="2 3">
    <name type="scientific">Haoranjiania flava</name>
    <dbReference type="NCBI Taxonomy" id="1856322"/>
    <lineage>
        <taxon>Bacteria</taxon>
        <taxon>Pseudomonadati</taxon>
        <taxon>Bacteroidota</taxon>
        <taxon>Chitinophagia</taxon>
        <taxon>Chitinophagales</taxon>
        <taxon>Chitinophagaceae</taxon>
        <taxon>Haoranjiania</taxon>
    </lineage>
</organism>
<proteinExistence type="predicted"/>
<feature type="signal peptide" evidence="1">
    <location>
        <begin position="1"/>
        <end position="21"/>
    </location>
</feature>
<evidence type="ECO:0000256" key="1">
    <source>
        <dbReference type="SAM" id="SignalP"/>
    </source>
</evidence>
<keyword evidence="3" id="KW-1185">Reference proteome</keyword>
<name>A0AAE3IP26_9BACT</name>
<dbReference type="Proteomes" id="UP001209317">
    <property type="component" value="Unassembled WGS sequence"/>
</dbReference>
<reference evidence="2" key="1">
    <citation type="submission" date="2022-10" db="EMBL/GenBank/DDBJ databases">
        <authorList>
            <person name="Kim H.S."/>
            <person name="Kim J.-S."/>
            <person name="Suh M.K."/>
            <person name="Eom M.K."/>
            <person name="Lee J.-S."/>
        </authorList>
    </citation>
    <scope>NUCLEOTIDE SEQUENCE</scope>
    <source>
        <strain evidence="2">LIP-5</strain>
    </source>
</reference>
<evidence type="ECO:0000313" key="3">
    <source>
        <dbReference type="Proteomes" id="UP001209317"/>
    </source>
</evidence>
<comment type="caution">
    <text evidence="2">The sequence shown here is derived from an EMBL/GenBank/DDBJ whole genome shotgun (WGS) entry which is preliminary data.</text>
</comment>
<feature type="chain" id="PRO_5042293889" evidence="1">
    <location>
        <begin position="22"/>
        <end position="159"/>
    </location>
</feature>
<dbReference type="AlphaFoldDB" id="A0AAE3IP26"/>
<accession>A0AAE3IP26</accession>
<dbReference type="RefSeq" id="WP_263038980.1">
    <property type="nucleotide sequence ID" value="NZ_JAOTPL010000032.1"/>
</dbReference>
<gene>
    <name evidence="2" type="ORF">OD355_13290</name>
</gene>
<protein>
    <submittedName>
        <fullName evidence="2">Uncharacterized protein</fullName>
    </submittedName>
</protein>
<sequence>MKKILLILIFTISFVNLFGQNAEPVTKANEKSFPTNLNEENFKKLKKFNGQIVAFDGIIERIENSRNNTPFYKLKIGENDYLWTVLMFKNKKNIVGDKIRVLGYLRPSEPNETEKKYLEGKYMVLSFGLVDIKNSNFLFISGAEIQKQEWIEGKIPSSK</sequence>
<evidence type="ECO:0000313" key="2">
    <source>
        <dbReference type="EMBL" id="MCU7695493.1"/>
    </source>
</evidence>
<keyword evidence="1" id="KW-0732">Signal</keyword>
<dbReference type="EMBL" id="JAOTPL010000032">
    <property type="protein sequence ID" value="MCU7695493.1"/>
    <property type="molecule type" value="Genomic_DNA"/>
</dbReference>